<keyword evidence="2" id="KW-1185">Reference proteome</keyword>
<dbReference type="EMBL" id="BGPR01072721">
    <property type="protein sequence ID" value="GBO45567.1"/>
    <property type="molecule type" value="Genomic_DNA"/>
</dbReference>
<name>A0A4Y2XBN5_ARAVE</name>
<dbReference type="AlphaFoldDB" id="A0A4Y2XBN5"/>
<gene>
    <name evidence="1" type="ORF">AVEN_57384_1</name>
</gene>
<accession>A0A4Y2XBN5</accession>
<feature type="non-terminal residue" evidence="1">
    <location>
        <position position="1"/>
    </location>
</feature>
<protein>
    <submittedName>
        <fullName evidence="1">Uncharacterized protein</fullName>
    </submittedName>
</protein>
<sequence length="116" mass="13236">LLSGLGGSYLEFRNNADVIDKQWRKLMINPLSKEELTQVISTKWPALSIFIPRILNVYSLFSADLRELCENSNGQEPLNAYLKHGRLISMSPPTTDVIEMLTIGNYFKNQSQFSKK</sequence>
<dbReference type="Proteomes" id="UP000499080">
    <property type="component" value="Unassembled WGS sequence"/>
</dbReference>
<comment type="caution">
    <text evidence="1">The sequence shown here is derived from an EMBL/GenBank/DDBJ whole genome shotgun (WGS) entry which is preliminary data.</text>
</comment>
<reference evidence="1 2" key="1">
    <citation type="journal article" date="2019" name="Sci. Rep.">
        <title>Orb-weaving spider Araneus ventricosus genome elucidates the spidroin gene catalogue.</title>
        <authorList>
            <person name="Kono N."/>
            <person name="Nakamura H."/>
            <person name="Ohtoshi R."/>
            <person name="Moran D.A.P."/>
            <person name="Shinohara A."/>
            <person name="Yoshida Y."/>
            <person name="Fujiwara M."/>
            <person name="Mori M."/>
            <person name="Tomita M."/>
            <person name="Arakawa K."/>
        </authorList>
    </citation>
    <scope>NUCLEOTIDE SEQUENCE [LARGE SCALE GENOMIC DNA]</scope>
</reference>
<organism evidence="1 2">
    <name type="scientific">Araneus ventricosus</name>
    <name type="common">Orbweaver spider</name>
    <name type="synonym">Epeira ventricosa</name>
    <dbReference type="NCBI Taxonomy" id="182803"/>
    <lineage>
        <taxon>Eukaryota</taxon>
        <taxon>Metazoa</taxon>
        <taxon>Ecdysozoa</taxon>
        <taxon>Arthropoda</taxon>
        <taxon>Chelicerata</taxon>
        <taxon>Arachnida</taxon>
        <taxon>Araneae</taxon>
        <taxon>Araneomorphae</taxon>
        <taxon>Entelegynae</taxon>
        <taxon>Araneoidea</taxon>
        <taxon>Araneidae</taxon>
        <taxon>Araneus</taxon>
    </lineage>
</organism>
<proteinExistence type="predicted"/>
<evidence type="ECO:0000313" key="2">
    <source>
        <dbReference type="Proteomes" id="UP000499080"/>
    </source>
</evidence>
<evidence type="ECO:0000313" key="1">
    <source>
        <dbReference type="EMBL" id="GBO45567.1"/>
    </source>
</evidence>
<dbReference type="OrthoDB" id="422220at2759"/>